<organism evidence="2 3">
    <name type="scientific">Bifidobacterium canis</name>
    <dbReference type="NCBI Taxonomy" id="2610880"/>
    <lineage>
        <taxon>Bacteria</taxon>
        <taxon>Bacillati</taxon>
        <taxon>Actinomycetota</taxon>
        <taxon>Actinomycetes</taxon>
        <taxon>Bifidobacteriales</taxon>
        <taxon>Bifidobacteriaceae</taxon>
        <taxon>Bifidobacterium</taxon>
    </lineage>
</organism>
<proteinExistence type="predicted"/>
<protein>
    <submittedName>
        <fullName evidence="2">Uncharacterized protein</fullName>
    </submittedName>
</protein>
<name>A0A7K1J4B0_9BIFI</name>
<feature type="region of interest" description="Disordered" evidence="1">
    <location>
        <begin position="164"/>
        <end position="185"/>
    </location>
</feature>
<dbReference type="AlphaFoldDB" id="A0A7K1J4B0"/>
<dbReference type="EMBL" id="WNLP01000002">
    <property type="protein sequence ID" value="MUH59486.1"/>
    <property type="molecule type" value="Genomic_DNA"/>
</dbReference>
<gene>
    <name evidence="2" type="ORF">GSD1FS_0813</name>
</gene>
<sequence length="185" mass="20915">MWRAIMHTVAYCRTSAAHAFALSHDVVIGGARFRPAENPLRMEMTLCLRFGYRCGGTSLTRRHYAVIRQVQSAKNVENRHSYACICSVMSPRKRNTSAPTFGPRNQLFLRCRCKQRRAPVNVHWRSHQSGSWYATNRQALPMTVMPPPSHTLCERSSECSISLSQKPCSKPSSGSAVPHTCSTYW</sequence>
<evidence type="ECO:0000313" key="2">
    <source>
        <dbReference type="EMBL" id="MUH59486.1"/>
    </source>
</evidence>
<reference evidence="2 3" key="1">
    <citation type="submission" date="2019-09" db="EMBL/GenBank/DDBJ databases">
        <title>Bifidobacterium canis sp. nov., isolated from the digestive tract of German Shepherd dog puppy.</title>
        <authorList>
            <person name="Bunesova V."/>
        </authorList>
    </citation>
    <scope>NUCLEOTIDE SEQUENCE [LARGE SCALE GENOMIC DNA]</scope>
    <source>
        <strain evidence="2 3">GSD1FS</strain>
    </source>
</reference>
<accession>A0A7K1J4B0</accession>
<comment type="caution">
    <text evidence="2">The sequence shown here is derived from an EMBL/GenBank/DDBJ whole genome shotgun (WGS) entry which is preliminary data.</text>
</comment>
<evidence type="ECO:0000256" key="1">
    <source>
        <dbReference type="SAM" id="MobiDB-lite"/>
    </source>
</evidence>
<evidence type="ECO:0000313" key="3">
    <source>
        <dbReference type="Proteomes" id="UP000487882"/>
    </source>
</evidence>
<keyword evidence="3" id="KW-1185">Reference proteome</keyword>
<dbReference type="Proteomes" id="UP000487882">
    <property type="component" value="Unassembled WGS sequence"/>
</dbReference>